<feature type="compositionally biased region" description="Basic and acidic residues" evidence="1">
    <location>
        <begin position="32"/>
        <end position="56"/>
    </location>
</feature>
<name>A0A6J3M9P3_9PEZI</name>
<feature type="region of interest" description="Disordered" evidence="1">
    <location>
        <begin position="85"/>
        <end position="104"/>
    </location>
</feature>
<dbReference type="GeneID" id="54357285"/>
<evidence type="ECO:0000313" key="2">
    <source>
        <dbReference type="Proteomes" id="UP000504637"/>
    </source>
</evidence>
<dbReference type="AlphaFoldDB" id="A0A6J3M9P3"/>
<feature type="region of interest" description="Disordered" evidence="1">
    <location>
        <begin position="110"/>
        <end position="155"/>
    </location>
</feature>
<dbReference type="RefSeq" id="XP_033461599.1">
    <property type="nucleotide sequence ID" value="XM_033599486.1"/>
</dbReference>
<feature type="compositionally biased region" description="Basic and acidic residues" evidence="1">
    <location>
        <begin position="138"/>
        <end position="147"/>
    </location>
</feature>
<reference evidence="3" key="1">
    <citation type="submission" date="2020-01" db="EMBL/GenBank/DDBJ databases">
        <authorList>
            <consortium name="DOE Joint Genome Institute"/>
            <person name="Haridas S."/>
            <person name="Albert R."/>
            <person name="Binder M."/>
            <person name="Bloem J."/>
            <person name="Labutti K."/>
            <person name="Salamov A."/>
            <person name="Andreopoulos B."/>
            <person name="Baker S.E."/>
            <person name="Barry K."/>
            <person name="Bills G."/>
            <person name="Bluhm B.H."/>
            <person name="Cannon C."/>
            <person name="Castanera R."/>
            <person name="Culley D.E."/>
            <person name="Daum C."/>
            <person name="Ezra D."/>
            <person name="Gonzalez J.B."/>
            <person name="Henrissat B."/>
            <person name="Kuo A."/>
            <person name="Liang C."/>
            <person name="Lipzen A."/>
            <person name="Lutzoni F."/>
            <person name="Magnuson J."/>
            <person name="Mondo S."/>
            <person name="Nolan M."/>
            <person name="Ohm R."/>
            <person name="Pangilinan J."/>
            <person name="Park H.-J."/>
            <person name="Ramirez L."/>
            <person name="Alfaro M."/>
            <person name="Sun H."/>
            <person name="Tritt A."/>
            <person name="Yoshinaga Y."/>
            <person name="Zwiers L.-H."/>
            <person name="Turgeon B.G."/>
            <person name="Goodwin S.B."/>
            <person name="Spatafora J.W."/>
            <person name="Crous P.W."/>
            <person name="Grigoriev I.V."/>
        </authorList>
    </citation>
    <scope>NUCLEOTIDE SEQUENCE</scope>
    <source>
        <strain evidence="3">CBS 342.82</strain>
    </source>
</reference>
<protein>
    <submittedName>
        <fullName evidence="3">Uncharacterized protein</fullName>
    </submittedName>
</protein>
<feature type="compositionally biased region" description="Polar residues" evidence="1">
    <location>
        <begin position="88"/>
        <end position="104"/>
    </location>
</feature>
<sequence length="155" mass="17425">MSSDQGYADDYVDNNYGNETYYRDCCDEQNDQSRFRSYNDDSWTSERRNRRMRPETHGQSSRNGPNGCNNDKTCDLFSRCRLDDDGSQTESNTGEHSSYSEYRGYSSANTSYCPMSTSSGKDPSCMSSGSGDTTTESQVHETGKDNFDPTLTSQS</sequence>
<evidence type="ECO:0000256" key="1">
    <source>
        <dbReference type="SAM" id="MobiDB-lite"/>
    </source>
</evidence>
<accession>A0A6J3M9P3</accession>
<feature type="compositionally biased region" description="Polar residues" evidence="1">
    <location>
        <begin position="57"/>
        <end position="70"/>
    </location>
</feature>
<feature type="region of interest" description="Disordered" evidence="1">
    <location>
        <begin position="1"/>
        <end position="20"/>
    </location>
</feature>
<dbReference type="Proteomes" id="UP000504637">
    <property type="component" value="Unplaced"/>
</dbReference>
<reference evidence="3" key="2">
    <citation type="submission" date="2020-04" db="EMBL/GenBank/DDBJ databases">
        <authorList>
            <consortium name="NCBI Genome Project"/>
        </authorList>
    </citation>
    <scope>NUCLEOTIDE SEQUENCE</scope>
    <source>
        <strain evidence="3">CBS 342.82</strain>
    </source>
</reference>
<feature type="compositionally biased region" description="Polar residues" evidence="1">
    <location>
        <begin position="110"/>
        <end position="137"/>
    </location>
</feature>
<evidence type="ECO:0000313" key="3">
    <source>
        <dbReference type="RefSeq" id="XP_033461599.1"/>
    </source>
</evidence>
<organism evidence="3">
    <name type="scientific">Dissoconium aciculare CBS 342.82</name>
    <dbReference type="NCBI Taxonomy" id="1314786"/>
    <lineage>
        <taxon>Eukaryota</taxon>
        <taxon>Fungi</taxon>
        <taxon>Dikarya</taxon>
        <taxon>Ascomycota</taxon>
        <taxon>Pezizomycotina</taxon>
        <taxon>Dothideomycetes</taxon>
        <taxon>Dothideomycetidae</taxon>
        <taxon>Mycosphaerellales</taxon>
        <taxon>Dissoconiaceae</taxon>
        <taxon>Dissoconium</taxon>
    </lineage>
</organism>
<reference evidence="3" key="3">
    <citation type="submission" date="2025-08" db="UniProtKB">
        <authorList>
            <consortium name="RefSeq"/>
        </authorList>
    </citation>
    <scope>IDENTIFICATION</scope>
    <source>
        <strain evidence="3">CBS 342.82</strain>
    </source>
</reference>
<proteinExistence type="predicted"/>
<keyword evidence="2" id="KW-1185">Reference proteome</keyword>
<gene>
    <name evidence="3" type="ORF">K489DRAFT_185065</name>
</gene>
<feature type="region of interest" description="Disordered" evidence="1">
    <location>
        <begin position="32"/>
        <end position="70"/>
    </location>
</feature>